<dbReference type="EMBL" id="VIGC01000019">
    <property type="protein sequence ID" value="TQE94843.1"/>
    <property type="molecule type" value="Genomic_DNA"/>
</dbReference>
<feature type="transmembrane region" description="Helical" evidence="6">
    <location>
        <begin position="44"/>
        <end position="68"/>
    </location>
</feature>
<dbReference type="PANTHER" id="PTHR28384:SF1">
    <property type="entry name" value="PROGRESSIVE ANKYLOSIS PROTEIN HOMOLOG"/>
    <property type="match status" value="1"/>
</dbReference>
<feature type="transmembrane region" description="Helical" evidence="6">
    <location>
        <begin position="150"/>
        <end position="175"/>
    </location>
</feature>
<evidence type="ECO:0000256" key="1">
    <source>
        <dbReference type="ARBA" id="ARBA00004141"/>
    </source>
</evidence>
<feature type="transmembrane region" description="Helical" evidence="6">
    <location>
        <begin position="374"/>
        <end position="393"/>
    </location>
</feature>
<organism evidence="7 8">
    <name type="scientific">Litorilinea aerophila</name>
    <dbReference type="NCBI Taxonomy" id="1204385"/>
    <lineage>
        <taxon>Bacteria</taxon>
        <taxon>Bacillati</taxon>
        <taxon>Chloroflexota</taxon>
        <taxon>Caldilineae</taxon>
        <taxon>Caldilineales</taxon>
        <taxon>Caldilineaceae</taxon>
        <taxon>Litorilinea</taxon>
    </lineage>
</organism>
<feature type="transmembrane region" description="Helical" evidence="6">
    <location>
        <begin position="215"/>
        <end position="238"/>
    </location>
</feature>
<evidence type="ECO:0000256" key="6">
    <source>
        <dbReference type="SAM" id="Phobius"/>
    </source>
</evidence>
<dbReference type="GO" id="GO:0005315">
    <property type="term" value="F:phosphate transmembrane transporter activity"/>
    <property type="evidence" value="ECO:0007669"/>
    <property type="project" value="InterPro"/>
</dbReference>
<evidence type="ECO:0000256" key="5">
    <source>
        <dbReference type="ARBA" id="ARBA00023136"/>
    </source>
</evidence>
<accession>A0A540VFE6</accession>
<feature type="transmembrane region" description="Helical" evidence="6">
    <location>
        <begin position="80"/>
        <end position="97"/>
    </location>
</feature>
<gene>
    <name evidence="7" type="ORF">FKZ61_14590</name>
</gene>
<evidence type="ECO:0000313" key="7">
    <source>
        <dbReference type="EMBL" id="TQE94843.1"/>
    </source>
</evidence>
<comment type="subcellular location">
    <subcellularLocation>
        <location evidence="1">Membrane</location>
        <topology evidence="1">Multi-pass membrane protein</topology>
    </subcellularLocation>
</comment>
<evidence type="ECO:0000256" key="3">
    <source>
        <dbReference type="ARBA" id="ARBA00022692"/>
    </source>
</evidence>
<proteinExistence type="predicted"/>
<name>A0A540VFE6_9CHLR</name>
<keyword evidence="3 6" id="KW-0812">Transmembrane</keyword>
<keyword evidence="8" id="KW-1185">Reference proteome</keyword>
<feature type="transmembrane region" description="Helical" evidence="6">
    <location>
        <begin position="117"/>
        <end position="138"/>
    </location>
</feature>
<feature type="transmembrane region" description="Helical" evidence="6">
    <location>
        <begin position="343"/>
        <end position="362"/>
    </location>
</feature>
<dbReference type="GO" id="GO:0030504">
    <property type="term" value="F:inorganic diphosphate transmembrane transporter activity"/>
    <property type="evidence" value="ECO:0007669"/>
    <property type="project" value="TreeGrafter"/>
</dbReference>
<feature type="transmembrane region" description="Helical" evidence="6">
    <location>
        <begin position="399"/>
        <end position="423"/>
    </location>
</feature>
<dbReference type="Pfam" id="PF07260">
    <property type="entry name" value="ANKH"/>
    <property type="match status" value="1"/>
</dbReference>
<feature type="transmembrane region" description="Helical" evidence="6">
    <location>
        <begin position="181"/>
        <end position="203"/>
    </location>
</feature>
<dbReference type="AlphaFoldDB" id="A0A540VFE6"/>
<evidence type="ECO:0008006" key="9">
    <source>
        <dbReference type="Google" id="ProtNLM"/>
    </source>
</evidence>
<evidence type="ECO:0000256" key="4">
    <source>
        <dbReference type="ARBA" id="ARBA00022989"/>
    </source>
</evidence>
<dbReference type="RefSeq" id="WP_141610885.1">
    <property type="nucleotide sequence ID" value="NZ_VIGC02000019.1"/>
</dbReference>
<dbReference type="Proteomes" id="UP000317371">
    <property type="component" value="Unassembled WGS sequence"/>
</dbReference>
<keyword evidence="2" id="KW-0813">Transport</keyword>
<dbReference type="PANTHER" id="PTHR28384">
    <property type="entry name" value="PROGRESSIVE ANKYLOSIS PROTEIN HOMOLOG"/>
    <property type="match status" value="1"/>
</dbReference>
<reference evidence="7 8" key="1">
    <citation type="submission" date="2019-06" db="EMBL/GenBank/DDBJ databases">
        <title>Genome sequence of Litorilinea aerophila BAA-2444.</title>
        <authorList>
            <person name="Maclea K.S."/>
            <person name="Maurais E.G."/>
            <person name="Iannazzi L.C."/>
        </authorList>
    </citation>
    <scope>NUCLEOTIDE SEQUENCE [LARGE SCALE GENOMIC DNA]</scope>
    <source>
        <strain evidence="7 8">ATCC BAA-2444</strain>
    </source>
</reference>
<keyword evidence="4 6" id="KW-1133">Transmembrane helix</keyword>
<protein>
    <recommendedName>
        <fullName evidence="9">Oligosaccharide flippase family protein</fullName>
    </recommendedName>
</protein>
<comment type="caution">
    <text evidence="7">The sequence shown here is derived from an EMBL/GenBank/DDBJ whole genome shotgun (WGS) entry which is preliminary data.</text>
</comment>
<dbReference type="GO" id="GO:0005886">
    <property type="term" value="C:plasma membrane"/>
    <property type="evidence" value="ECO:0007669"/>
    <property type="project" value="TreeGrafter"/>
</dbReference>
<dbReference type="InParanoid" id="A0A540VFE6"/>
<sequence>MWIPFTRFLLPLAVTAMVLELGSQVLNAGMARMPRATETLAGYGLAWGLVLFLASPLAQAKELGLVLAVDRESLRPVRRFVAMAGVILSVGLASLAVTPAGDWVIEGLHGVDPHLGAIVRVALLWLAPYPLLKALSLLHAGLLLRARRTVVVSYATLANLGVSIATVFLLLAVPLVRAEPIRLPILALYAGLAVELGIIFWGYRRGWRPAQRAGAPAPVPGYGAIIRFFWPLALIMVIQELSRPVINLFVARQTQGDAAGAALAILTVVYTLGRLPYGWLNEIRSLAPAFQEQRGALAAIRRFALACGGISFAMMLLLFWTPLRGFILEGLIGLTPALAQGAVIPLRIISFLSFVVMARAYLHGVALVERRTAAMAPSAPARFAAILAALMLLPRWGITGATLGISALVTGFVVETLLVWWGVRGRALLLPASSAGGRAAPSGPL</sequence>
<evidence type="ECO:0000313" key="8">
    <source>
        <dbReference type="Proteomes" id="UP000317371"/>
    </source>
</evidence>
<evidence type="ECO:0000256" key="2">
    <source>
        <dbReference type="ARBA" id="ARBA00022448"/>
    </source>
</evidence>
<dbReference type="InterPro" id="IPR009887">
    <property type="entry name" value="ANKH"/>
</dbReference>
<keyword evidence="5 6" id="KW-0472">Membrane</keyword>
<dbReference type="GO" id="GO:0035435">
    <property type="term" value="P:phosphate ion transmembrane transport"/>
    <property type="evidence" value="ECO:0007669"/>
    <property type="project" value="InterPro"/>
</dbReference>
<feature type="transmembrane region" description="Helical" evidence="6">
    <location>
        <begin position="303"/>
        <end position="323"/>
    </location>
</feature>
<feature type="transmembrane region" description="Helical" evidence="6">
    <location>
        <begin position="258"/>
        <end position="277"/>
    </location>
</feature>